<evidence type="ECO:0000313" key="5">
    <source>
        <dbReference type="EMBL" id="KAB0573845.1"/>
    </source>
</evidence>
<evidence type="ECO:0000313" key="6">
    <source>
        <dbReference type="Proteomes" id="UP000430120"/>
    </source>
</evidence>
<dbReference type="RefSeq" id="WP_151125920.1">
    <property type="nucleotide sequence ID" value="NZ_CP088082.1"/>
</dbReference>
<keyword evidence="3" id="KW-0479">Metal-binding</keyword>
<dbReference type="OrthoDB" id="9769667at2"/>
<feature type="chain" id="PRO_5024837312" evidence="4">
    <location>
        <begin position="27"/>
        <end position="365"/>
    </location>
</feature>
<evidence type="ECO:0000256" key="3">
    <source>
        <dbReference type="PIRSR" id="PIRSR039026-2"/>
    </source>
</evidence>
<dbReference type="Gene3D" id="3.40.190.170">
    <property type="entry name" value="Bacterial extracellular solute-binding protein, family 7"/>
    <property type="match status" value="1"/>
</dbReference>
<proteinExistence type="predicted"/>
<accession>A0A643F6P5</accession>
<organism evidence="5 6">
    <name type="scientific">Ideonella dechloratans</name>
    <dbReference type="NCBI Taxonomy" id="36863"/>
    <lineage>
        <taxon>Bacteria</taxon>
        <taxon>Pseudomonadati</taxon>
        <taxon>Pseudomonadota</taxon>
        <taxon>Betaproteobacteria</taxon>
        <taxon>Burkholderiales</taxon>
        <taxon>Sphaerotilaceae</taxon>
        <taxon>Ideonella</taxon>
    </lineage>
</organism>
<keyword evidence="1 4" id="KW-0732">Signal</keyword>
<dbReference type="PANTHER" id="PTHR33376:SF5">
    <property type="entry name" value="EXTRACYTOPLASMIC SOLUTE RECEPTOR PROTEIN"/>
    <property type="match status" value="1"/>
</dbReference>
<dbReference type="PROSITE" id="PS51318">
    <property type="entry name" value="TAT"/>
    <property type="match status" value="1"/>
</dbReference>
<feature type="binding site" evidence="2">
    <location>
        <position position="178"/>
    </location>
    <ligand>
        <name>substrate</name>
    </ligand>
</feature>
<feature type="binding site" evidence="3">
    <location>
        <position position="216"/>
    </location>
    <ligand>
        <name>Na(+)</name>
        <dbReference type="ChEBI" id="CHEBI:29101"/>
    </ligand>
</feature>
<evidence type="ECO:0000256" key="2">
    <source>
        <dbReference type="PIRSR" id="PIRSR039026-1"/>
    </source>
</evidence>
<dbReference type="GO" id="GO:0046872">
    <property type="term" value="F:metal ion binding"/>
    <property type="evidence" value="ECO:0007669"/>
    <property type="project" value="UniProtKB-KW"/>
</dbReference>
<dbReference type="GO" id="GO:0055085">
    <property type="term" value="P:transmembrane transport"/>
    <property type="evidence" value="ECO:0007669"/>
    <property type="project" value="InterPro"/>
</dbReference>
<sequence length="365" mass="39453">MSRRQFLAQSGAMGGALASLAAPALAQTAHPEIRWRVASSYPRSLTGIFSAMEMVAKRVGELTGGKFNITVHPAGELVPPLGVLDAVQKGTVEAGHSASYFYIGKDPAFGFHTAMPFGLGLRAQNAWLYEGGGQALIDEFLAPYGVTVMAVGNTGAQMAGWYRKEIKSVADLQGLKFRIGGLGGMVLAKLGVVPQQLAAGDLYPALEKGVIDAAEFVGPLDDEKLGLQKVARYYYYPGWWEGSATLGLFVNLKALNALPALYQTALRTATAEANQWLTMKYDHENPQALRRLVAGGAQLRAFPKEVTQAAFGAANELYAEMAEKSAPFKKIHAHWARFRSEQVMWQQLCDLPFDNLMSALLRGKG</sequence>
<name>A0A643F6P5_IDEDE</name>
<comment type="caution">
    <text evidence="5">The sequence shown here is derived from an EMBL/GenBank/DDBJ whole genome shotgun (WGS) entry which is preliminary data.</text>
</comment>
<dbReference type="InterPro" id="IPR018389">
    <property type="entry name" value="DctP_fam"/>
</dbReference>
<dbReference type="InterPro" id="IPR026289">
    <property type="entry name" value="SBP_TakP-like"/>
</dbReference>
<dbReference type="NCBIfam" id="TIGR01409">
    <property type="entry name" value="TAT_signal_seq"/>
    <property type="match status" value="1"/>
</dbReference>
<dbReference type="Proteomes" id="UP000430120">
    <property type="component" value="Unassembled WGS sequence"/>
</dbReference>
<evidence type="ECO:0000256" key="4">
    <source>
        <dbReference type="SAM" id="SignalP"/>
    </source>
</evidence>
<dbReference type="InterPro" id="IPR019546">
    <property type="entry name" value="TAT_signal_bac_arc"/>
</dbReference>
<feature type="binding site" evidence="3">
    <location>
        <position position="215"/>
    </location>
    <ligand>
        <name>substrate</name>
    </ligand>
</feature>
<dbReference type="PIRSF" id="PIRSF039026">
    <property type="entry name" value="SiaP"/>
    <property type="match status" value="1"/>
</dbReference>
<protein>
    <submittedName>
        <fullName evidence="5">Twin-arginine translocation signal domain-containing protein</fullName>
    </submittedName>
</protein>
<gene>
    <name evidence="5" type="ORF">F7Q92_20485</name>
</gene>
<feature type="binding site" evidence="3">
    <location>
        <position position="241"/>
    </location>
    <ligand>
        <name>substrate</name>
    </ligand>
</feature>
<dbReference type="EMBL" id="VZPB01000088">
    <property type="protein sequence ID" value="KAB0573845.1"/>
    <property type="molecule type" value="Genomic_DNA"/>
</dbReference>
<dbReference type="Pfam" id="PF03480">
    <property type="entry name" value="DctP"/>
    <property type="match status" value="1"/>
</dbReference>
<dbReference type="PANTHER" id="PTHR33376">
    <property type="match status" value="1"/>
</dbReference>
<feature type="signal peptide" evidence="4">
    <location>
        <begin position="1"/>
        <end position="26"/>
    </location>
</feature>
<feature type="binding site" evidence="2">
    <location>
        <position position="157"/>
    </location>
    <ligand>
        <name>substrate</name>
    </ligand>
</feature>
<dbReference type="AlphaFoldDB" id="A0A643F6P5"/>
<dbReference type="NCBIfam" id="NF037995">
    <property type="entry name" value="TRAP_S1"/>
    <property type="match status" value="1"/>
</dbReference>
<keyword evidence="6" id="KW-1185">Reference proteome</keyword>
<dbReference type="InterPro" id="IPR006311">
    <property type="entry name" value="TAT_signal"/>
</dbReference>
<dbReference type="SUPFAM" id="SSF53850">
    <property type="entry name" value="Periplasmic binding protein-like II"/>
    <property type="match status" value="1"/>
</dbReference>
<evidence type="ECO:0000256" key="1">
    <source>
        <dbReference type="ARBA" id="ARBA00022729"/>
    </source>
</evidence>
<dbReference type="Gene3D" id="3.40.190.10">
    <property type="entry name" value="Periplasmic binding protein-like II"/>
    <property type="match status" value="1"/>
</dbReference>
<reference evidence="5 6" key="1">
    <citation type="submission" date="2019-09" db="EMBL/GenBank/DDBJ databases">
        <title>Draft genome sequences of 48 bacterial type strains from the CCUG.</title>
        <authorList>
            <person name="Tunovic T."/>
            <person name="Pineiro-Iglesias B."/>
            <person name="Unosson C."/>
            <person name="Inganas E."/>
            <person name="Ohlen M."/>
            <person name="Cardew S."/>
            <person name="Jensie-Markopoulos S."/>
            <person name="Salva-Serra F."/>
            <person name="Jaen-Luchoro D."/>
            <person name="Karlsson R."/>
            <person name="Svensson-Stadler L."/>
            <person name="Chun J."/>
            <person name="Moore E."/>
        </authorList>
    </citation>
    <scope>NUCLEOTIDE SEQUENCE [LARGE SCALE GENOMIC DNA]</scope>
    <source>
        <strain evidence="5 6">CCUG 30977</strain>
    </source>
</reference>
<dbReference type="InterPro" id="IPR038404">
    <property type="entry name" value="TRAP_DctP_sf"/>
</dbReference>
<dbReference type="GO" id="GO:0031317">
    <property type="term" value="C:tripartite ATP-independent periplasmic transporter complex"/>
    <property type="evidence" value="ECO:0007669"/>
    <property type="project" value="InterPro"/>
</dbReference>